<accession>A0ABN2EZW9</accession>
<dbReference type="Proteomes" id="UP001500064">
    <property type="component" value="Unassembled WGS sequence"/>
</dbReference>
<protein>
    <submittedName>
        <fullName evidence="1">Uncharacterized protein</fullName>
    </submittedName>
</protein>
<evidence type="ECO:0000313" key="2">
    <source>
        <dbReference type="Proteomes" id="UP001500064"/>
    </source>
</evidence>
<reference evidence="1 2" key="1">
    <citation type="journal article" date="2019" name="Int. J. Syst. Evol. Microbiol.">
        <title>The Global Catalogue of Microorganisms (GCM) 10K type strain sequencing project: providing services to taxonomists for standard genome sequencing and annotation.</title>
        <authorList>
            <consortium name="The Broad Institute Genomics Platform"/>
            <consortium name="The Broad Institute Genome Sequencing Center for Infectious Disease"/>
            <person name="Wu L."/>
            <person name="Ma J."/>
        </authorList>
    </citation>
    <scope>NUCLEOTIDE SEQUENCE [LARGE SCALE GENOMIC DNA]</scope>
    <source>
        <strain evidence="1 2">JCM 13929</strain>
    </source>
</reference>
<keyword evidence="2" id="KW-1185">Reference proteome</keyword>
<dbReference type="RefSeq" id="WP_346103570.1">
    <property type="nucleotide sequence ID" value="NZ_BAAAMU010000011.1"/>
</dbReference>
<sequence>MAVTKDELAANLKSVTWGELERRVQAGIRALHRDDPEWIDMFDLDRFNLRCHYSCSFGQTYGSFNQGLEHFEWEHEDAEHRGLFVCELSAADKDAQYAALDFIWREQITALQDA</sequence>
<evidence type="ECO:0000313" key="1">
    <source>
        <dbReference type="EMBL" id="GAA1624239.1"/>
    </source>
</evidence>
<name>A0ABN2EZW9_9ACTN</name>
<gene>
    <name evidence="1" type="ORF">GCM10009733_021120</name>
</gene>
<comment type="caution">
    <text evidence="1">The sequence shown here is derived from an EMBL/GenBank/DDBJ whole genome shotgun (WGS) entry which is preliminary data.</text>
</comment>
<proteinExistence type="predicted"/>
<dbReference type="EMBL" id="BAAAMU010000011">
    <property type="protein sequence ID" value="GAA1624239.1"/>
    <property type="molecule type" value="Genomic_DNA"/>
</dbReference>
<organism evidence="1 2">
    <name type="scientific">Nonomuraea maheshkhaliensis</name>
    <dbReference type="NCBI Taxonomy" id="419590"/>
    <lineage>
        <taxon>Bacteria</taxon>
        <taxon>Bacillati</taxon>
        <taxon>Actinomycetota</taxon>
        <taxon>Actinomycetes</taxon>
        <taxon>Streptosporangiales</taxon>
        <taxon>Streptosporangiaceae</taxon>
        <taxon>Nonomuraea</taxon>
    </lineage>
</organism>